<organism evidence="1 2">
    <name type="scientific">Hymenobacter chitinivorans DSM 11115</name>
    <dbReference type="NCBI Taxonomy" id="1121954"/>
    <lineage>
        <taxon>Bacteria</taxon>
        <taxon>Pseudomonadati</taxon>
        <taxon>Bacteroidota</taxon>
        <taxon>Cytophagia</taxon>
        <taxon>Cytophagales</taxon>
        <taxon>Hymenobacteraceae</taxon>
        <taxon>Hymenobacter</taxon>
    </lineage>
</organism>
<protein>
    <recommendedName>
        <fullName evidence="3">SpoIIAA-like protein</fullName>
    </recommendedName>
</protein>
<evidence type="ECO:0000313" key="2">
    <source>
        <dbReference type="Proteomes" id="UP000228535"/>
    </source>
</evidence>
<keyword evidence="2" id="KW-1185">Reference proteome</keyword>
<proteinExistence type="predicted"/>
<dbReference type="RefSeq" id="WP_100335334.1">
    <property type="nucleotide sequence ID" value="NZ_PGFA01000001.1"/>
</dbReference>
<dbReference type="OrthoDB" id="884362at2"/>
<dbReference type="Proteomes" id="UP000228535">
    <property type="component" value="Unassembled WGS sequence"/>
</dbReference>
<evidence type="ECO:0000313" key="1">
    <source>
        <dbReference type="EMBL" id="PJJ59628.1"/>
    </source>
</evidence>
<reference evidence="1 2" key="1">
    <citation type="submission" date="2017-11" db="EMBL/GenBank/DDBJ databases">
        <title>Genomic Encyclopedia of Archaeal and Bacterial Type Strains, Phase II (KMG-II): From Individual Species to Whole Genera.</title>
        <authorList>
            <person name="Goeker M."/>
        </authorList>
    </citation>
    <scope>NUCLEOTIDE SEQUENCE [LARGE SCALE GENOMIC DNA]</scope>
    <source>
        <strain evidence="1 2">DSM 11115</strain>
    </source>
</reference>
<evidence type="ECO:0008006" key="3">
    <source>
        <dbReference type="Google" id="ProtNLM"/>
    </source>
</evidence>
<gene>
    <name evidence="1" type="ORF">CLV45_1048</name>
</gene>
<accession>A0A2M9BNW5</accession>
<comment type="caution">
    <text evidence="1">The sequence shown here is derived from an EMBL/GenBank/DDBJ whole genome shotgun (WGS) entry which is preliminary data.</text>
</comment>
<dbReference type="AlphaFoldDB" id="A0A2M9BNW5"/>
<name>A0A2M9BNW5_9BACT</name>
<dbReference type="EMBL" id="PGFA01000001">
    <property type="protein sequence ID" value="PJJ59628.1"/>
    <property type="molecule type" value="Genomic_DNA"/>
</dbReference>
<sequence>MALFSTAYLEITYDADRHVLVAKWLRGVMPFELHRGYHALLEAAVEHDCRFWLLDVRRRAGIDSADILWTLNDFLPLVQPRLKRTTYLAFLMLPHHLAGDLSDGRVPDSAYYDNRPYRNERFTDAEPALEWLQHCQKHETVAR</sequence>